<gene>
    <name evidence="1" type="ORF">PGH07_06365</name>
</gene>
<evidence type="ECO:0000313" key="2">
    <source>
        <dbReference type="Proteomes" id="UP001169069"/>
    </source>
</evidence>
<dbReference type="EMBL" id="JAQIBD010000002">
    <property type="protein sequence ID" value="MDM5271794.1"/>
    <property type="molecule type" value="Genomic_DNA"/>
</dbReference>
<comment type="caution">
    <text evidence="1">The sequence shown here is derived from an EMBL/GenBank/DDBJ whole genome shotgun (WGS) entry which is preliminary data.</text>
</comment>
<name>A0ABT7QZ49_9BACT</name>
<protein>
    <recommendedName>
        <fullName evidence="3">Uracil-DNA glycosylase</fullName>
    </recommendedName>
</protein>
<proteinExistence type="predicted"/>
<organism evidence="1 2">
    <name type="scientific">Sulfurovum zhangzhouensis</name>
    <dbReference type="NCBI Taxonomy" id="3019067"/>
    <lineage>
        <taxon>Bacteria</taxon>
        <taxon>Pseudomonadati</taxon>
        <taxon>Campylobacterota</taxon>
        <taxon>Epsilonproteobacteria</taxon>
        <taxon>Campylobacterales</taxon>
        <taxon>Sulfurovaceae</taxon>
        <taxon>Sulfurovum</taxon>
    </lineage>
</organism>
<sequence length="65" mass="7496">MSETVLDEWQIALEQKKKELEACQKDKHFQSCLKCDQLLSCELRDSYVKAVYESMSKGQGGGFEF</sequence>
<evidence type="ECO:0000313" key="1">
    <source>
        <dbReference type="EMBL" id="MDM5271794.1"/>
    </source>
</evidence>
<reference evidence="1" key="1">
    <citation type="submission" date="2023-01" db="EMBL/GenBank/DDBJ databases">
        <title>Sulfurovum sp. zt1-1 genome assembly.</title>
        <authorList>
            <person name="Wang J."/>
        </authorList>
    </citation>
    <scope>NUCLEOTIDE SEQUENCE</scope>
    <source>
        <strain evidence="1">Zt1-1</strain>
    </source>
</reference>
<accession>A0ABT7QZ49</accession>
<keyword evidence="2" id="KW-1185">Reference proteome</keyword>
<evidence type="ECO:0008006" key="3">
    <source>
        <dbReference type="Google" id="ProtNLM"/>
    </source>
</evidence>
<dbReference type="RefSeq" id="WP_289413521.1">
    <property type="nucleotide sequence ID" value="NZ_JAQIBD010000002.1"/>
</dbReference>
<dbReference type="Proteomes" id="UP001169069">
    <property type="component" value="Unassembled WGS sequence"/>
</dbReference>